<organism evidence="3 4">
    <name type="scientific">Mytilus coruscus</name>
    <name type="common">Sea mussel</name>
    <dbReference type="NCBI Taxonomy" id="42192"/>
    <lineage>
        <taxon>Eukaryota</taxon>
        <taxon>Metazoa</taxon>
        <taxon>Spiralia</taxon>
        <taxon>Lophotrochozoa</taxon>
        <taxon>Mollusca</taxon>
        <taxon>Bivalvia</taxon>
        <taxon>Autobranchia</taxon>
        <taxon>Pteriomorphia</taxon>
        <taxon>Mytilida</taxon>
        <taxon>Mytiloidea</taxon>
        <taxon>Mytilidae</taxon>
        <taxon>Mytilinae</taxon>
        <taxon>Mytilus</taxon>
    </lineage>
</organism>
<dbReference type="Proteomes" id="UP000507470">
    <property type="component" value="Unassembled WGS sequence"/>
</dbReference>
<dbReference type="PROSITE" id="PS50119">
    <property type="entry name" value="ZF_BBOX"/>
    <property type="match status" value="2"/>
</dbReference>
<dbReference type="OrthoDB" id="264520at2759"/>
<feature type="domain" description="B box-type" evidence="2">
    <location>
        <begin position="78"/>
        <end position="114"/>
    </location>
</feature>
<dbReference type="AlphaFoldDB" id="A0A6J8BDZ7"/>
<keyword evidence="1" id="KW-0479">Metal-binding</keyword>
<keyword evidence="1" id="KW-0862">Zinc</keyword>
<keyword evidence="1" id="KW-0863">Zinc-finger</keyword>
<accession>A0A6J8BDZ7</accession>
<dbReference type="PANTHER" id="PTHR25462:SF296">
    <property type="entry name" value="MEIOTIC P26, ISOFORM F"/>
    <property type="match status" value="1"/>
</dbReference>
<dbReference type="InterPro" id="IPR000315">
    <property type="entry name" value="Znf_B-box"/>
</dbReference>
<dbReference type="SUPFAM" id="SSF57845">
    <property type="entry name" value="B-box zinc-binding domain"/>
    <property type="match status" value="1"/>
</dbReference>
<keyword evidence="3" id="KW-0012">Acyltransferase</keyword>
<evidence type="ECO:0000313" key="4">
    <source>
        <dbReference type="Proteomes" id="UP000507470"/>
    </source>
</evidence>
<feature type="domain" description="B box-type" evidence="2">
    <location>
        <begin position="11"/>
        <end position="58"/>
    </location>
</feature>
<keyword evidence="4" id="KW-1185">Reference proteome</keyword>
<evidence type="ECO:0000259" key="2">
    <source>
        <dbReference type="PROSITE" id="PS50119"/>
    </source>
</evidence>
<dbReference type="EC" id="2.3.2.27" evidence="3"/>
<reference evidence="3 4" key="1">
    <citation type="submission" date="2020-06" db="EMBL/GenBank/DDBJ databases">
        <authorList>
            <person name="Li R."/>
            <person name="Bekaert M."/>
        </authorList>
    </citation>
    <scope>NUCLEOTIDE SEQUENCE [LARGE SCALE GENOMIC DNA]</scope>
    <source>
        <strain evidence="4">wild</strain>
    </source>
</reference>
<dbReference type="CDD" id="cd19756">
    <property type="entry name" value="Bbox2"/>
    <property type="match status" value="1"/>
</dbReference>
<dbReference type="InterPro" id="IPR047153">
    <property type="entry name" value="TRIM45/56/19-like"/>
</dbReference>
<keyword evidence="3" id="KW-0808">Transferase</keyword>
<dbReference type="SUPFAM" id="SSF101898">
    <property type="entry name" value="NHL repeat"/>
    <property type="match status" value="1"/>
</dbReference>
<dbReference type="GO" id="GO:0008270">
    <property type="term" value="F:zinc ion binding"/>
    <property type="evidence" value="ECO:0007669"/>
    <property type="project" value="UniProtKB-KW"/>
</dbReference>
<name>A0A6J8BDZ7_MYTCO</name>
<sequence length="562" mass="64806">MADNISMEGAQMPQICHMCEENTDIKFKCLDCAFLLCPRCRKLHAKVKTEYVHQIVDMRDERAITNATKTNRVIPIRCEFHEDENYIMCCKSCQQLVCATCIVTMHQKHEMGDMKLINSAKVKKLKKYQDKIDKIILPNISRNYNRCDDLMEFHTKEVDRAKSGIRKWQNYLIKTVAQFVNEDADEFCEQIDNNMEAIKQNILPQLSELDDMKRNIKEIRSEIDRVTSSNDFTQMIYIKKSIKSSLENLNAQKMKERTQYFEFTQSELRIPKLGEMALKTVFHLQCTQSIQTRLACIDKMASYNGKLLVRNLNLKNVCLLKTFNNEIIEKQKWNIDVKDITVLQTGEIIVILFDKTELRLLSKRQHVTSKTIGDCTNIFFDTAPQIPTALHTTRDNKIIISTVETGRDWLPMDNPCTVEILVITAKSELIFRFMFDKNLFCFPNKITSLGTDICIADSISDYSGRLVTLDNKGKVKWTYGDNETNSVIIADMVSTPLCNIVLLDPCQSMLRVLDSKGAFLNSWSLRDFDIANPYAMTISNDEKIFIGCGQVGSNLHILEFRE</sequence>
<dbReference type="GO" id="GO:0061630">
    <property type="term" value="F:ubiquitin protein ligase activity"/>
    <property type="evidence" value="ECO:0007669"/>
    <property type="project" value="UniProtKB-EC"/>
</dbReference>
<dbReference type="SMART" id="SM00336">
    <property type="entry name" value="BBOX"/>
    <property type="match status" value="2"/>
</dbReference>
<dbReference type="Gene3D" id="3.30.160.60">
    <property type="entry name" value="Classic Zinc Finger"/>
    <property type="match status" value="1"/>
</dbReference>
<dbReference type="PANTHER" id="PTHR25462">
    <property type="entry name" value="BONUS, ISOFORM C-RELATED"/>
    <property type="match status" value="1"/>
</dbReference>
<dbReference type="EMBL" id="CACVKT020003131">
    <property type="protein sequence ID" value="CAC5381843.1"/>
    <property type="molecule type" value="Genomic_DNA"/>
</dbReference>
<evidence type="ECO:0000256" key="1">
    <source>
        <dbReference type="PROSITE-ProRule" id="PRU00024"/>
    </source>
</evidence>
<proteinExistence type="predicted"/>
<protein>
    <submittedName>
        <fullName evidence="3">TRIM56</fullName>
        <ecNumber evidence="3">2.3.2.27</ecNumber>
    </submittedName>
</protein>
<gene>
    <name evidence="3" type="ORF">MCOR_17707</name>
</gene>
<evidence type="ECO:0000313" key="3">
    <source>
        <dbReference type="EMBL" id="CAC5381843.1"/>
    </source>
</evidence>
<dbReference type="Pfam" id="PF00643">
    <property type="entry name" value="zf-B_box"/>
    <property type="match status" value="1"/>
</dbReference>